<sequence>MRRISKRNILEKINKEIIFIASLFIVCVTIGSLLNKIFPDYMELVSDNITTTANFYNSNINLKDTIFSNLKMDLFFLGGISLATISVIFFPIGLILFAVKGISIGYTINSFILAMKFGSIKILLITVVKFLIVLPGMLILSLISIKYLGQFIQESKRKNKANFQYIIKRYLINSSIIVSVTILAQTILNTISITILKIF</sequence>
<keyword evidence="1" id="KW-0472">Membrane</keyword>
<proteinExistence type="predicted"/>
<name>A0A0C7QVE8_PARSO</name>
<feature type="transmembrane region" description="Helical" evidence="1">
    <location>
        <begin position="106"/>
        <end position="124"/>
    </location>
</feature>
<dbReference type="RefSeq" id="WP_055342776.1">
    <property type="nucleotide sequence ID" value="NZ_CEKZ01000014.1"/>
</dbReference>
<keyword evidence="1" id="KW-1133">Transmembrane helix</keyword>
<gene>
    <name evidence="2" type="ORF">R28058_23701</name>
</gene>
<feature type="transmembrane region" description="Helical" evidence="1">
    <location>
        <begin position="130"/>
        <end position="149"/>
    </location>
</feature>
<keyword evidence="1" id="KW-0812">Transmembrane</keyword>
<reference evidence="3" key="1">
    <citation type="submission" date="2015-01" db="EMBL/GenBank/DDBJ databases">
        <authorList>
            <person name="Aslett M.A."/>
            <person name="De Silva N."/>
        </authorList>
    </citation>
    <scope>NUCLEOTIDE SEQUENCE [LARGE SCALE GENOMIC DNA]</scope>
    <source>
        <strain evidence="3">R28058</strain>
    </source>
</reference>
<dbReference type="OrthoDB" id="1751115at2"/>
<evidence type="ECO:0000256" key="1">
    <source>
        <dbReference type="SAM" id="Phobius"/>
    </source>
</evidence>
<protein>
    <submittedName>
        <fullName evidence="2">Membrane protein</fullName>
    </submittedName>
</protein>
<dbReference type="EMBL" id="CEKZ01000014">
    <property type="protein sequence ID" value="CEQ04652.1"/>
    <property type="molecule type" value="Genomic_DNA"/>
</dbReference>
<accession>A0A0C7QVE8</accession>
<feature type="transmembrane region" description="Helical" evidence="1">
    <location>
        <begin position="170"/>
        <end position="196"/>
    </location>
</feature>
<organism evidence="2 3">
    <name type="scientific">Paraclostridium sordellii</name>
    <name type="common">Clostridium sordellii</name>
    <dbReference type="NCBI Taxonomy" id="1505"/>
    <lineage>
        <taxon>Bacteria</taxon>
        <taxon>Bacillati</taxon>
        <taxon>Bacillota</taxon>
        <taxon>Clostridia</taxon>
        <taxon>Peptostreptococcales</taxon>
        <taxon>Peptostreptococcaceae</taxon>
        <taxon>Paraclostridium</taxon>
    </lineage>
</organism>
<dbReference type="Proteomes" id="UP000049127">
    <property type="component" value="Unassembled WGS sequence"/>
</dbReference>
<dbReference type="AlphaFoldDB" id="A0A0C7QVE8"/>
<evidence type="ECO:0000313" key="2">
    <source>
        <dbReference type="EMBL" id="CEQ04652.1"/>
    </source>
</evidence>
<feature type="transmembrane region" description="Helical" evidence="1">
    <location>
        <begin position="74"/>
        <end position="99"/>
    </location>
</feature>
<evidence type="ECO:0000313" key="3">
    <source>
        <dbReference type="Proteomes" id="UP000049127"/>
    </source>
</evidence>
<feature type="transmembrane region" description="Helical" evidence="1">
    <location>
        <begin position="16"/>
        <end position="34"/>
    </location>
</feature>